<evidence type="ECO:0000256" key="4">
    <source>
        <dbReference type="ARBA" id="ARBA00023242"/>
    </source>
</evidence>
<proteinExistence type="predicted"/>
<dbReference type="Proteomes" id="UP000694864">
    <property type="component" value="Chromosome 19"/>
</dbReference>
<dbReference type="InterPro" id="IPR036322">
    <property type="entry name" value="WD40_repeat_dom_sf"/>
</dbReference>
<keyword evidence="4" id="KW-0539">Nucleus</keyword>
<dbReference type="SUPFAM" id="SSF50978">
    <property type="entry name" value="WD40 repeat-like"/>
    <property type="match status" value="1"/>
</dbReference>
<dbReference type="PANTHER" id="PTHR19861:SF9">
    <property type="entry name" value="PROTEIN ANTHESIS POMOTING FACTOR 1"/>
    <property type="match status" value="1"/>
</dbReference>
<evidence type="ECO:0000313" key="6">
    <source>
        <dbReference type="RefSeq" id="XP_010489248.1"/>
    </source>
</evidence>
<comment type="subcellular location">
    <subcellularLocation>
        <location evidence="1">Nucleus</location>
    </subcellularLocation>
</comment>
<evidence type="ECO:0000256" key="2">
    <source>
        <dbReference type="ARBA" id="ARBA00022574"/>
    </source>
</evidence>
<dbReference type="InterPro" id="IPR015943">
    <property type="entry name" value="WD40/YVTN_repeat-like_dom_sf"/>
</dbReference>
<dbReference type="RefSeq" id="XP_010489248.1">
    <property type="nucleotide sequence ID" value="XM_010490946.2"/>
</dbReference>
<dbReference type="Gene3D" id="2.130.10.10">
    <property type="entry name" value="YVTN repeat-like/Quinoprotein amine dehydrogenase"/>
    <property type="match status" value="1"/>
</dbReference>
<name>A0ABM0XQ62_CAMSA</name>
<organism evidence="5 6">
    <name type="scientific">Camelina sativa</name>
    <name type="common">False flax</name>
    <name type="synonym">Myagrum sativum</name>
    <dbReference type="NCBI Taxonomy" id="90675"/>
    <lineage>
        <taxon>Eukaryota</taxon>
        <taxon>Viridiplantae</taxon>
        <taxon>Streptophyta</taxon>
        <taxon>Embryophyta</taxon>
        <taxon>Tracheophyta</taxon>
        <taxon>Spermatophyta</taxon>
        <taxon>Magnoliopsida</taxon>
        <taxon>eudicotyledons</taxon>
        <taxon>Gunneridae</taxon>
        <taxon>Pentapetalae</taxon>
        <taxon>rosids</taxon>
        <taxon>malvids</taxon>
        <taxon>Brassicales</taxon>
        <taxon>Brassicaceae</taxon>
        <taxon>Camelineae</taxon>
        <taxon>Camelina</taxon>
    </lineage>
</organism>
<evidence type="ECO:0000256" key="3">
    <source>
        <dbReference type="ARBA" id="ARBA00022737"/>
    </source>
</evidence>
<evidence type="ECO:0000313" key="5">
    <source>
        <dbReference type="Proteomes" id="UP000694864"/>
    </source>
</evidence>
<protein>
    <submittedName>
        <fullName evidence="6">Uncharacterized protein LOC104766973 isoform X3</fullName>
    </submittedName>
</protein>
<reference evidence="5" key="1">
    <citation type="journal article" date="2014" name="Nat. Commun.">
        <title>The emerging biofuel crop Camelina sativa retains a highly undifferentiated hexaploid genome structure.</title>
        <authorList>
            <person name="Kagale S."/>
            <person name="Koh C."/>
            <person name="Nixon J."/>
            <person name="Bollina V."/>
            <person name="Clarke W.E."/>
            <person name="Tuteja R."/>
            <person name="Spillane C."/>
            <person name="Robinson S.J."/>
            <person name="Links M.G."/>
            <person name="Clarke C."/>
            <person name="Higgins E.E."/>
            <person name="Huebert T."/>
            <person name="Sharpe A.G."/>
            <person name="Parkin I.A."/>
        </authorList>
    </citation>
    <scope>NUCLEOTIDE SEQUENCE [LARGE SCALE GENOMIC DNA]</scope>
    <source>
        <strain evidence="5">cv. DH55</strain>
    </source>
</reference>
<dbReference type="GeneID" id="104766973"/>
<accession>A0ABM0XQ62</accession>
<gene>
    <name evidence="6" type="primary">LOC104766973</name>
</gene>
<keyword evidence="3" id="KW-0677">Repeat</keyword>
<keyword evidence="5" id="KW-1185">Reference proteome</keyword>
<sequence>MIIGSLATLKGIKTGLYRFVCLLMSASLDRSVILWDLRVNACQGILHLRGRPAVAYDQQGLVFAIAMEVGAVKLFDSRCYDKGPFDTFLVVLIILHLPQMGSRCSKHLRTYLSSRVKVVASMDVPCEGSKLKPHFCKTTYRLYQFKPKLMPSPSERYRMWRGGRTI</sequence>
<keyword evidence="2" id="KW-0853">WD repeat</keyword>
<reference evidence="6" key="2">
    <citation type="submission" date="2025-08" db="UniProtKB">
        <authorList>
            <consortium name="RefSeq"/>
        </authorList>
    </citation>
    <scope>IDENTIFICATION</scope>
    <source>
        <tissue evidence="6">Leaf</tissue>
    </source>
</reference>
<evidence type="ECO:0000256" key="1">
    <source>
        <dbReference type="ARBA" id="ARBA00004123"/>
    </source>
</evidence>
<dbReference type="PANTHER" id="PTHR19861">
    <property type="entry name" value="WD40 REPEAT PROTEIN SWD2"/>
    <property type="match status" value="1"/>
</dbReference>
<dbReference type="InterPro" id="IPR037867">
    <property type="entry name" value="Swd2/WDR82"/>
</dbReference>